<name>A0A8X6GRH4_TRICU</name>
<reference evidence="2" key="1">
    <citation type="submission" date="2020-07" db="EMBL/GenBank/DDBJ databases">
        <title>Multicomponent nature underlies the extraordinary mechanical properties of spider dragline silk.</title>
        <authorList>
            <person name="Kono N."/>
            <person name="Nakamura H."/>
            <person name="Mori M."/>
            <person name="Yoshida Y."/>
            <person name="Ohtoshi R."/>
            <person name="Malay A.D."/>
            <person name="Moran D.A.P."/>
            <person name="Tomita M."/>
            <person name="Numata K."/>
            <person name="Arakawa K."/>
        </authorList>
    </citation>
    <scope>NUCLEOTIDE SEQUENCE</scope>
</reference>
<feature type="chain" id="PRO_5036472817" description="Cuticle protein 16.5-like" evidence="1">
    <location>
        <begin position="21"/>
        <end position="145"/>
    </location>
</feature>
<dbReference type="Proteomes" id="UP000887116">
    <property type="component" value="Unassembled WGS sequence"/>
</dbReference>
<protein>
    <recommendedName>
        <fullName evidence="4">Cuticle protein 16.5-like</fullName>
    </recommendedName>
</protein>
<gene>
    <name evidence="2" type="ORF">TNCT_255451</name>
</gene>
<evidence type="ECO:0000313" key="3">
    <source>
        <dbReference type="Proteomes" id="UP000887116"/>
    </source>
</evidence>
<organism evidence="2 3">
    <name type="scientific">Trichonephila clavata</name>
    <name type="common">Joro spider</name>
    <name type="synonym">Nephila clavata</name>
    <dbReference type="NCBI Taxonomy" id="2740835"/>
    <lineage>
        <taxon>Eukaryota</taxon>
        <taxon>Metazoa</taxon>
        <taxon>Ecdysozoa</taxon>
        <taxon>Arthropoda</taxon>
        <taxon>Chelicerata</taxon>
        <taxon>Arachnida</taxon>
        <taxon>Araneae</taxon>
        <taxon>Araneomorphae</taxon>
        <taxon>Entelegynae</taxon>
        <taxon>Araneoidea</taxon>
        <taxon>Nephilidae</taxon>
        <taxon>Trichonephila</taxon>
    </lineage>
</organism>
<evidence type="ECO:0000313" key="2">
    <source>
        <dbReference type="EMBL" id="GFQ88108.1"/>
    </source>
</evidence>
<proteinExistence type="predicted"/>
<evidence type="ECO:0008006" key="4">
    <source>
        <dbReference type="Google" id="ProtNLM"/>
    </source>
</evidence>
<evidence type="ECO:0000256" key="1">
    <source>
        <dbReference type="SAM" id="SignalP"/>
    </source>
</evidence>
<dbReference type="EMBL" id="BMAO01033257">
    <property type="protein sequence ID" value="GFQ88108.1"/>
    <property type="molecule type" value="Genomic_DNA"/>
</dbReference>
<keyword evidence="1" id="KW-0732">Signal</keyword>
<feature type="signal peptide" evidence="1">
    <location>
        <begin position="1"/>
        <end position="20"/>
    </location>
</feature>
<dbReference type="AlphaFoldDB" id="A0A8X6GRH4"/>
<keyword evidence="3" id="KW-1185">Reference proteome</keyword>
<comment type="caution">
    <text evidence="2">The sequence shown here is derived from an EMBL/GenBank/DDBJ whole genome shotgun (WGS) entry which is preliminary data.</text>
</comment>
<sequence>MNGMIAILCLVAFFCAVANAGTVYTYGPYAYGNYRSYAYKGSPFVSAVAPYAAPVAAAVAPYPAAPVAAAVAPYPAAPVAAAVAPYPAAPVAPAAIAAPVATAAVAAPVAAALPAAPVYSYASAVVGFPRYSYPYYGAYVGYVKK</sequence>
<dbReference type="OrthoDB" id="6437504at2759"/>
<accession>A0A8X6GRH4</accession>